<evidence type="ECO:0000256" key="1">
    <source>
        <dbReference type="SAM" id="Phobius"/>
    </source>
</evidence>
<feature type="transmembrane region" description="Helical" evidence="1">
    <location>
        <begin position="364"/>
        <end position="385"/>
    </location>
</feature>
<dbReference type="EMBL" id="FNAB01000005">
    <property type="protein sequence ID" value="SDD57368.1"/>
    <property type="molecule type" value="Genomic_DNA"/>
</dbReference>
<dbReference type="RefSeq" id="WP_072842482.1">
    <property type="nucleotide sequence ID" value="NZ_FNAB01000005.1"/>
</dbReference>
<keyword evidence="1" id="KW-0812">Transmembrane</keyword>
<feature type="transmembrane region" description="Helical" evidence="1">
    <location>
        <begin position="166"/>
        <end position="185"/>
    </location>
</feature>
<organism evidence="2 3">
    <name type="scientific">Rhodococcus tukisamuensis</name>
    <dbReference type="NCBI Taxonomy" id="168276"/>
    <lineage>
        <taxon>Bacteria</taxon>
        <taxon>Bacillati</taxon>
        <taxon>Actinomycetota</taxon>
        <taxon>Actinomycetes</taxon>
        <taxon>Mycobacteriales</taxon>
        <taxon>Nocardiaceae</taxon>
        <taxon>Rhodococcus</taxon>
    </lineage>
</organism>
<sequence>MPVDARAALSALTALLGGALAAFVLTAPPGGRWSVSASDRELDRYISAQPTGVAMGVVLAVVVYLLLQHRGSRRLAWATMAAGTAVLVSGRFAVVGVAGLDGLTALHYLKTAAAGAILGAAVAAVWGRRVGQLTLTLGVTVVFLAAPVFGSAAVSYSTSVIGEPSWWLLAAVGAGAVACAVVRDEGSRVQRAGAHELRVALASAVAIAVSNRLLLAWIGQQPVDASRSTAWAVIAVSVAVVLVTTEVCARMVDGPDGRFLLGATAIAAAATPVLADLRVPRLGVADFGVAPWVAVTVAVLSVAVGLRASMRWRLPLAGLALAAVVPLLAALRPDLGNSGALLLVRLALVGAGAGLALGATAPGAAALAATGLGIPFVSTVFYAVATVPTTRTVFGGSYQPLPGVETSRGPDAVLDRELLSIPHYDDRLTGIVLLVAVAFCAFGIRALGRPRTAPAPDAPDAPDAA</sequence>
<protein>
    <submittedName>
        <fullName evidence="2">Uncharacterized protein</fullName>
    </submittedName>
</protein>
<feature type="transmembrane region" description="Helical" evidence="1">
    <location>
        <begin position="259"/>
        <end position="277"/>
    </location>
</feature>
<gene>
    <name evidence="2" type="ORF">SAMN05444580_105143</name>
</gene>
<dbReference type="AlphaFoldDB" id="A0A1G6VUZ1"/>
<dbReference type="STRING" id="168276.SAMN05444580_105143"/>
<keyword evidence="3" id="KW-1185">Reference proteome</keyword>
<feature type="transmembrane region" description="Helical" evidence="1">
    <location>
        <begin position="133"/>
        <end position="154"/>
    </location>
</feature>
<dbReference type="Proteomes" id="UP000199417">
    <property type="component" value="Unassembled WGS sequence"/>
</dbReference>
<feature type="transmembrane region" description="Helical" evidence="1">
    <location>
        <begin position="106"/>
        <end position="126"/>
    </location>
</feature>
<feature type="transmembrane region" description="Helical" evidence="1">
    <location>
        <begin position="45"/>
        <end position="67"/>
    </location>
</feature>
<reference evidence="2 3" key="1">
    <citation type="submission" date="2016-10" db="EMBL/GenBank/DDBJ databases">
        <authorList>
            <person name="de Groot N.N."/>
        </authorList>
    </citation>
    <scope>NUCLEOTIDE SEQUENCE [LARGE SCALE GENOMIC DNA]</scope>
    <source>
        <strain evidence="2 3">JCM 11308</strain>
    </source>
</reference>
<feature type="transmembrane region" description="Helical" evidence="1">
    <location>
        <begin position="79"/>
        <end position="100"/>
    </location>
</feature>
<feature type="transmembrane region" description="Helical" evidence="1">
    <location>
        <begin position="197"/>
        <end position="218"/>
    </location>
</feature>
<evidence type="ECO:0000313" key="2">
    <source>
        <dbReference type="EMBL" id="SDD57368.1"/>
    </source>
</evidence>
<name>A0A1G6VUZ1_9NOCA</name>
<feature type="transmembrane region" description="Helical" evidence="1">
    <location>
        <begin position="230"/>
        <end position="252"/>
    </location>
</feature>
<evidence type="ECO:0000313" key="3">
    <source>
        <dbReference type="Proteomes" id="UP000199417"/>
    </source>
</evidence>
<keyword evidence="1" id="KW-0472">Membrane</keyword>
<feature type="transmembrane region" description="Helical" evidence="1">
    <location>
        <begin position="428"/>
        <end position="447"/>
    </location>
</feature>
<feature type="transmembrane region" description="Helical" evidence="1">
    <location>
        <begin position="314"/>
        <end position="332"/>
    </location>
</feature>
<accession>A0A1G6VUZ1</accession>
<feature type="transmembrane region" description="Helical" evidence="1">
    <location>
        <begin position="289"/>
        <end position="307"/>
    </location>
</feature>
<keyword evidence="1" id="KW-1133">Transmembrane helix</keyword>
<feature type="transmembrane region" description="Helical" evidence="1">
    <location>
        <begin position="338"/>
        <end position="357"/>
    </location>
</feature>
<proteinExistence type="predicted"/>